<dbReference type="Proteomes" id="UP001642540">
    <property type="component" value="Unassembled WGS sequence"/>
</dbReference>
<dbReference type="InterPro" id="IPR051095">
    <property type="entry name" value="Dros_DevTransReg"/>
</dbReference>
<feature type="domain" description="BTB" evidence="5">
    <location>
        <begin position="34"/>
        <end position="99"/>
    </location>
</feature>
<feature type="compositionally biased region" description="Polar residues" evidence="4">
    <location>
        <begin position="164"/>
        <end position="183"/>
    </location>
</feature>
<dbReference type="InterPro" id="IPR007889">
    <property type="entry name" value="HTH_Psq"/>
</dbReference>
<dbReference type="CDD" id="cd18315">
    <property type="entry name" value="BTB_POZ_BAB-like"/>
    <property type="match status" value="1"/>
</dbReference>
<keyword evidence="8" id="KW-1185">Reference proteome</keyword>
<dbReference type="Pfam" id="PF00651">
    <property type="entry name" value="BTB"/>
    <property type="match status" value="1"/>
</dbReference>
<dbReference type="InterPro" id="IPR009057">
    <property type="entry name" value="Homeodomain-like_sf"/>
</dbReference>
<protein>
    <recommendedName>
        <fullName evidence="9">Protein bric-a-brac 1</fullName>
    </recommendedName>
</protein>
<comment type="caution">
    <text evidence="7">The sequence shown here is derived from an EMBL/GenBank/DDBJ whole genome shotgun (WGS) entry which is preliminary data.</text>
</comment>
<feature type="DNA-binding region" description="H-T-H motif" evidence="3">
    <location>
        <begin position="484"/>
        <end position="504"/>
    </location>
</feature>
<dbReference type="PROSITE" id="PS50960">
    <property type="entry name" value="HTH_PSQ"/>
    <property type="match status" value="1"/>
</dbReference>
<feature type="compositionally biased region" description="Low complexity" evidence="4">
    <location>
        <begin position="1066"/>
        <end position="1087"/>
    </location>
</feature>
<feature type="region of interest" description="Disordered" evidence="4">
    <location>
        <begin position="722"/>
        <end position="742"/>
    </location>
</feature>
<dbReference type="PANTHER" id="PTHR23110">
    <property type="entry name" value="BTB DOMAIN TRANSCRIPTION FACTOR"/>
    <property type="match status" value="1"/>
</dbReference>
<feature type="compositionally biased region" description="Low complexity" evidence="4">
    <location>
        <begin position="972"/>
        <end position="1019"/>
    </location>
</feature>
<evidence type="ECO:0000256" key="2">
    <source>
        <dbReference type="ARBA" id="ARBA00023242"/>
    </source>
</evidence>
<keyword evidence="2 3" id="KW-0539">Nucleus</keyword>
<feature type="compositionally biased region" description="Basic and acidic residues" evidence="4">
    <location>
        <begin position="858"/>
        <end position="874"/>
    </location>
</feature>
<accession>A0ABP1QEZ3</accession>
<feature type="compositionally biased region" description="Acidic residues" evidence="4">
    <location>
        <begin position="835"/>
        <end position="850"/>
    </location>
</feature>
<feature type="region of interest" description="Disordered" evidence="4">
    <location>
        <begin position="766"/>
        <end position="806"/>
    </location>
</feature>
<feature type="region of interest" description="Disordered" evidence="4">
    <location>
        <begin position="604"/>
        <end position="680"/>
    </location>
</feature>
<dbReference type="PANTHER" id="PTHR23110:SF109">
    <property type="entry name" value="FI07618P-RELATED"/>
    <property type="match status" value="1"/>
</dbReference>
<evidence type="ECO:0000259" key="6">
    <source>
        <dbReference type="PROSITE" id="PS50960"/>
    </source>
</evidence>
<sequence>MTQTPPQQYCLRWNNYQNNLTNVFDQLLQSEAFVDVTLACDGHSLKAHKMVLSACSPFFQTLFFDNPCSHPIVILKDINWDELKAVVEFMYRGEINVSQEQLAPLLKVAEMLKIRGLADVSRGSGGNNGSHQGSRDGHCSGNDNGSSGGSSGLHRNGPNPADFMSTSNHDSEPSSPIHSNGNLLNHPLLQGHPLNPLNSLLNPSGSSPSSAAHAHALASLNRRKRRKMSTPERTPSPPEDDLDDHSSNQLEIDSQNGDWNNDHSPRSLTADRASSTGEPSSNNLSGSGPSGTGLSMSLSNTPTPANTPSLSAAAAAAATVGMSLAAGGSLGSTTASSLVGPMGPAFLNLHAAAAAAAAVANANSNAGGGGSVVGGSNGGNNPPSTSSSLASDLDLKPGIVEMIREEERAKMLESSHGWLGPSAASTLTDTYQYQIQNLWQKCWNQNQGGVVHALRFRERGPLKSWRPETMAEAIFAVLRDGLSLSQAARKYDIPYPTFVLYANRVHNMLGPSADGCSGSDLISDMRPKGRGRPQRILLGSWPEEHIRGVIRAVVFRDTQGTKDDFPFVFNRETGLCLPPTPGSAASHNGLDMSLQQFSNPFLNAASSSSSTSSNSGGVGSSSLLHHHHQLQPPQSSTPQQASGSSTSTTTSSGGNSNSAGVQQNATNLSSSAGSSSNIGSGSHHGVNLININEHSNAAAAAAATAAALQHLQQLQQQGTLSASTTSAITPGSPTSSNSNSPLQQVLNSAGLLSAQAQRELLALQQRHHQQLQHQRQLSLSGSRDSREASPLGLLNKKSSSLLNDDSSKDVPSGLIMDAEILQIKAELPSSLGVGGDDDDDVGDGDNDDMDGNNVSSRQKVDVQDDDNDHHDRRIGVIPLDEGDDEEESFSTAFKTSINNAGQSLMGRGGGRHDEGMEEQQTRLQTDFVKFLNRNSASPEVISGNNGNTTASSGNSPKNSRNSGSNSGGGSNPNGNANSNNNNNDSPKGSTSSSSSNNHNNAGNSSGSNETSASSNNNNTVGIATLAGQDGQGRTTPGMEAGRRASLRTANIAMSSGSSEGGGIGVTGTCSATTSGTSGISTRMRSSSNRGGEREVNTPSPLNFNQNQASTS</sequence>
<feature type="compositionally biased region" description="Low complexity" evidence="4">
    <location>
        <begin position="722"/>
        <end position="741"/>
    </location>
</feature>
<feature type="region of interest" description="Disordered" evidence="4">
    <location>
        <begin position="936"/>
        <end position="1111"/>
    </location>
</feature>
<feature type="compositionally biased region" description="Low complexity" evidence="4">
    <location>
        <begin position="793"/>
        <end position="804"/>
    </location>
</feature>
<feature type="region of interest" description="Disordered" evidence="4">
    <location>
        <begin position="121"/>
        <end position="308"/>
    </location>
</feature>
<reference evidence="7 8" key="1">
    <citation type="submission" date="2024-08" db="EMBL/GenBank/DDBJ databases">
        <authorList>
            <person name="Cucini C."/>
            <person name="Frati F."/>
        </authorList>
    </citation>
    <scope>NUCLEOTIDE SEQUENCE [LARGE SCALE GENOMIC DNA]</scope>
</reference>
<feature type="domain" description="HTH psq-type" evidence="6">
    <location>
        <begin position="456"/>
        <end position="508"/>
    </location>
</feature>
<evidence type="ECO:0000313" key="8">
    <source>
        <dbReference type="Proteomes" id="UP001642540"/>
    </source>
</evidence>
<proteinExistence type="predicted"/>
<dbReference type="PROSITE" id="PS50097">
    <property type="entry name" value="BTB"/>
    <property type="match status" value="1"/>
</dbReference>
<feature type="compositionally biased region" description="Low complexity" evidence="4">
    <location>
        <begin position="279"/>
        <end position="308"/>
    </location>
</feature>
<feature type="compositionally biased region" description="Low complexity" evidence="4">
    <location>
        <begin position="771"/>
        <end position="780"/>
    </location>
</feature>
<dbReference type="SUPFAM" id="SSF46689">
    <property type="entry name" value="Homeodomain-like"/>
    <property type="match status" value="1"/>
</dbReference>
<feature type="compositionally biased region" description="Polar residues" evidence="4">
    <location>
        <begin position="889"/>
        <end position="902"/>
    </location>
</feature>
<feature type="compositionally biased region" description="Low complexity" evidence="4">
    <location>
        <begin position="630"/>
        <end position="680"/>
    </location>
</feature>
<comment type="subcellular location">
    <subcellularLocation>
        <location evidence="1 3">Nucleus</location>
    </subcellularLocation>
</comment>
<evidence type="ECO:0000259" key="5">
    <source>
        <dbReference type="PROSITE" id="PS50097"/>
    </source>
</evidence>
<evidence type="ECO:0008006" key="9">
    <source>
        <dbReference type="Google" id="ProtNLM"/>
    </source>
</evidence>
<feature type="compositionally biased region" description="Low complexity" evidence="4">
    <location>
        <begin position="942"/>
        <end position="964"/>
    </location>
</feature>
<name>A0ABP1QEZ3_9HEXA</name>
<dbReference type="InterPro" id="IPR000210">
    <property type="entry name" value="BTB/POZ_dom"/>
</dbReference>
<dbReference type="InterPro" id="IPR011333">
    <property type="entry name" value="SKP1/BTB/POZ_sf"/>
</dbReference>
<evidence type="ECO:0000256" key="1">
    <source>
        <dbReference type="ARBA" id="ARBA00004123"/>
    </source>
</evidence>
<evidence type="ECO:0000256" key="4">
    <source>
        <dbReference type="SAM" id="MobiDB-lite"/>
    </source>
</evidence>
<feature type="compositionally biased region" description="Low complexity" evidence="4">
    <location>
        <begin position="604"/>
        <end position="623"/>
    </location>
</feature>
<dbReference type="EMBL" id="CAXLJM020000033">
    <property type="protein sequence ID" value="CAL8100788.1"/>
    <property type="molecule type" value="Genomic_DNA"/>
</dbReference>
<dbReference type="Gene3D" id="3.30.710.10">
    <property type="entry name" value="Potassium Channel Kv1.1, Chain A"/>
    <property type="match status" value="1"/>
</dbReference>
<gene>
    <name evidence="7" type="ORF">ODALV1_LOCUS10636</name>
</gene>
<dbReference type="SUPFAM" id="SSF54695">
    <property type="entry name" value="POZ domain"/>
    <property type="match status" value="1"/>
</dbReference>
<feature type="compositionally biased region" description="Polar residues" evidence="4">
    <location>
        <begin position="1096"/>
        <end position="1111"/>
    </location>
</feature>
<feature type="compositionally biased region" description="Low complexity" evidence="4">
    <location>
        <begin position="191"/>
        <end position="220"/>
    </location>
</feature>
<evidence type="ECO:0000313" key="7">
    <source>
        <dbReference type="EMBL" id="CAL8100788.1"/>
    </source>
</evidence>
<evidence type="ECO:0000256" key="3">
    <source>
        <dbReference type="PROSITE-ProRule" id="PRU00320"/>
    </source>
</evidence>
<feature type="region of interest" description="Disordered" evidence="4">
    <location>
        <begin position="829"/>
        <end position="920"/>
    </location>
</feature>
<organism evidence="7 8">
    <name type="scientific">Orchesella dallaii</name>
    <dbReference type="NCBI Taxonomy" id="48710"/>
    <lineage>
        <taxon>Eukaryota</taxon>
        <taxon>Metazoa</taxon>
        <taxon>Ecdysozoa</taxon>
        <taxon>Arthropoda</taxon>
        <taxon>Hexapoda</taxon>
        <taxon>Collembola</taxon>
        <taxon>Entomobryomorpha</taxon>
        <taxon>Entomobryoidea</taxon>
        <taxon>Orchesellidae</taxon>
        <taxon>Orchesellinae</taxon>
        <taxon>Orchesella</taxon>
    </lineage>
</organism>
<dbReference type="SMART" id="SM00225">
    <property type="entry name" value="BTB"/>
    <property type="match status" value="1"/>
</dbReference>
<feature type="compositionally biased region" description="Polar residues" evidence="4">
    <location>
        <begin position="247"/>
        <end position="259"/>
    </location>
</feature>
<dbReference type="Pfam" id="PF05225">
    <property type="entry name" value="HTH_psq"/>
    <property type="match status" value="1"/>
</dbReference>
<keyword evidence="3" id="KW-0238">DNA-binding</keyword>